<dbReference type="AlphaFoldDB" id="A0ABD1CG21"/>
<sequence length="200" mass="23305">MSIRVVSCVYECFHPLELFLKLTGFLPIFWNAGKPSTRQQIVNWINLVLNVVLCFLVSHVGLKLEREHHIDGTNFARKIIINEVVTYVTPQTGIVLAFVMARRVKKIFHKLHQIDWEISSISITYINYRKERRTIVAYTSLHAILQCLMILVHCYVFPVPVVSTVCALRYNIYMVAFAAEVLAVLWLVWIRFNRLCRAVR</sequence>
<feature type="transmembrane region" description="Helical" evidence="1">
    <location>
        <begin position="135"/>
        <end position="158"/>
    </location>
</feature>
<reference evidence="2 3" key="1">
    <citation type="submission" date="2024-05" db="EMBL/GenBank/DDBJ databases">
        <title>Culex pipiens pipiens assembly and annotation.</title>
        <authorList>
            <person name="Alout H."/>
            <person name="Durand T."/>
        </authorList>
    </citation>
    <scope>NUCLEOTIDE SEQUENCE [LARGE SCALE GENOMIC DNA]</scope>
    <source>
        <strain evidence="2">HA-2024</strain>
        <tissue evidence="2">Whole body</tissue>
    </source>
</reference>
<keyword evidence="3" id="KW-1185">Reference proteome</keyword>
<keyword evidence="1" id="KW-1133">Transmembrane helix</keyword>
<comment type="caution">
    <text evidence="2">The sequence shown here is derived from an EMBL/GenBank/DDBJ whole genome shotgun (WGS) entry which is preliminary data.</text>
</comment>
<evidence type="ECO:0008006" key="4">
    <source>
        <dbReference type="Google" id="ProtNLM"/>
    </source>
</evidence>
<organism evidence="2 3">
    <name type="scientific">Culex pipiens pipiens</name>
    <name type="common">Northern house mosquito</name>
    <dbReference type="NCBI Taxonomy" id="38569"/>
    <lineage>
        <taxon>Eukaryota</taxon>
        <taxon>Metazoa</taxon>
        <taxon>Ecdysozoa</taxon>
        <taxon>Arthropoda</taxon>
        <taxon>Hexapoda</taxon>
        <taxon>Insecta</taxon>
        <taxon>Pterygota</taxon>
        <taxon>Neoptera</taxon>
        <taxon>Endopterygota</taxon>
        <taxon>Diptera</taxon>
        <taxon>Nematocera</taxon>
        <taxon>Culicoidea</taxon>
        <taxon>Culicidae</taxon>
        <taxon>Culicinae</taxon>
        <taxon>Culicini</taxon>
        <taxon>Culex</taxon>
        <taxon>Culex</taxon>
    </lineage>
</organism>
<keyword evidence="1" id="KW-0812">Transmembrane</keyword>
<keyword evidence="1" id="KW-0472">Membrane</keyword>
<evidence type="ECO:0000313" key="3">
    <source>
        <dbReference type="Proteomes" id="UP001562425"/>
    </source>
</evidence>
<accession>A0ABD1CG21</accession>
<name>A0ABD1CG21_CULPP</name>
<dbReference type="Proteomes" id="UP001562425">
    <property type="component" value="Unassembled WGS sequence"/>
</dbReference>
<feature type="transmembrane region" description="Helical" evidence="1">
    <location>
        <begin position="80"/>
        <end position="101"/>
    </location>
</feature>
<evidence type="ECO:0000313" key="2">
    <source>
        <dbReference type="EMBL" id="KAL1375323.1"/>
    </source>
</evidence>
<feature type="transmembrane region" description="Helical" evidence="1">
    <location>
        <begin position="41"/>
        <end position="60"/>
    </location>
</feature>
<dbReference type="EMBL" id="JBEHCU010012591">
    <property type="protein sequence ID" value="KAL1375323.1"/>
    <property type="molecule type" value="Genomic_DNA"/>
</dbReference>
<protein>
    <recommendedName>
        <fullName evidence="4">Gustatory receptor</fullName>
    </recommendedName>
</protein>
<feature type="transmembrane region" description="Helical" evidence="1">
    <location>
        <begin position="170"/>
        <end position="190"/>
    </location>
</feature>
<evidence type="ECO:0000256" key="1">
    <source>
        <dbReference type="SAM" id="Phobius"/>
    </source>
</evidence>
<proteinExistence type="predicted"/>
<gene>
    <name evidence="2" type="ORF">pipiens_017557</name>
</gene>